<evidence type="ECO:0000256" key="1">
    <source>
        <dbReference type="ARBA" id="ARBA00005495"/>
    </source>
</evidence>
<keyword evidence="3" id="KW-0862">Zinc</keyword>
<dbReference type="InterPro" id="IPR052355">
    <property type="entry name" value="CENP-V-like"/>
</dbReference>
<dbReference type="Proteomes" id="UP001500713">
    <property type="component" value="Unassembled WGS sequence"/>
</dbReference>
<dbReference type="Gene3D" id="2.170.150.70">
    <property type="match status" value="1"/>
</dbReference>
<name>A0ABP3KSI8_9SPHN</name>
<organism evidence="5 6">
    <name type="scientific">Parasphingorhabdus litoris</name>
    <dbReference type="NCBI Taxonomy" id="394733"/>
    <lineage>
        <taxon>Bacteria</taxon>
        <taxon>Pseudomonadati</taxon>
        <taxon>Pseudomonadota</taxon>
        <taxon>Alphaproteobacteria</taxon>
        <taxon>Sphingomonadales</taxon>
        <taxon>Sphingomonadaceae</taxon>
        <taxon>Parasphingorhabdus</taxon>
    </lineage>
</organism>
<dbReference type="PANTHER" id="PTHR28620">
    <property type="entry name" value="CENTROMERE PROTEIN V"/>
    <property type="match status" value="1"/>
</dbReference>
<proteinExistence type="inferred from homology"/>
<dbReference type="PANTHER" id="PTHR28620:SF1">
    <property type="entry name" value="CENP-V_GFA DOMAIN-CONTAINING PROTEIN"/>
    <property type="match status" value="1"/>
</dbReference>
<keyword evidence="6" id="KW-1185">Reference proteome</keyword>
<evidence type="ECO:0000256" key="3">
    <source>
        <dbReference type="ARBA" id="ARBA00022833"/>
    </source>
</evidence>
<comment type="caution">
    <text evidence="5">The sequence shown here is derived from an EMBL/GenBank/DDBJ whole genome shotgun (WGS) entry which is preliminary data.</text>
</comment>
<dbReference type="InterPro" id="IPR011057">
    <property type="entry name" value="Mss4-like_sf"/>
</dbReference>
<dbReference type="RefSeq" id="WP_229955638.1">
    <property type="nucleotide sequence ID" value="NZ_BAAAEM010000003.1"/>
</dbReference>
<accession>A0ABP3KSI8</accession>
<dbReference type="PROSITE" id="PS51891">
    <property type="entry name" value="CENP_V_GFA"/>
    <property type="match status" value="1"/>
</dbReference>
<evidence type="ECO:0000313" key="6">
    <source>
        <dbReference type="Proteomes" id="UP001500713"/>
    </source>
</evidence>
<feature type="domain" description="CENP-V/GFA" evidence="4">
    <location>
        <begin position="3"/>
        <end position="120"/>
    </location>
</feature>
<protein>
    <recommendedName>
        <fullName evidence="4">CENP-V/GFA domain-containing protein</fullName>
    </recommendedName>
</protein>
<dbReference type="InterPro" id="IPR006913">
    <property type="entry name" value="CENP-V/GFA"/>
</dbReference>
<evidence type="ECO:0000313" key="5">
    <source>
        <dbReference type="EMBL" id="GAA0486120.1"/>
    </source>
</evidence>
<evidence type="ECO:0000256" key="2">
    <source>
        <dbReference type="ARBA" id="ARBA00022723"/>
    </source>
</evidence>
<dbReference type="EMBL" id="BAAAEM010000003">
    <property type="protein sequence ID" value="GAA0486120.1"/>
    <property type="molecule type" value="Genomic_DNA"/>
</dbReference>
<evidence type="ECO:0000259" key="4">
    <source>
        <dbReference type="PROSITE" id="PS51891"/>
    </source>
</evidence>
<comment type="similarity">
    <text evidence="1">Belongs to the Gfa family.</text>
</comment>
<sequence length="139" mass="14976">MHYAGACHCGALTLDFYSEKSPAELGARTCQCSFCQAHGASWTSDPQGQVEITLSGPFSRYRFGTKTADFLVCANCGVVPAVVSEIDGQLRGVVRVNCLEESAVFLAQAAPMDLDGEILDSRLDRRAKGWTPATIKDKN</sequence>
<gene>
    <name evidence="5" type="ORF">GCM10009096_31120</name>
</gene>
<dbReference type="SUPFAM" id="SSF51316">
    <property type="entry name" value="Mss4-like"/>
    <property type="match status" value="1"/>
</dbReference>
<reference evidence="6" key="1">
    <citation type="journal article" date="2019" name="Int. J. Syst. Evol. Microbiol.">
        <title>The Global Catalogue of Microorganisms (GCM) 10K type strain sequencing project: providing services to taxonomists for standard genome sequencing and annotation.</title>
        <authorList>
            <consortium name="The Broad Institute Genomics Platform"/>
            <consortium name="The Broad Institute Genome Sequencing Center for Infectious Disease"/>
            <person name="Wu L."/>
            <person name="Ma J."/>
        </authorList>
    </citation>
    <scope>NUCLEOTIDE SEQUENCE [LARGE SCALE GENOMIC DNA]</scope>
    <source>
        <strain evidence="6">JCM 14162</strain>
    </source>
</reference>
<keyword evidence="2" id="KW-0479">Metal-binding</keyword>
<dbReference type="Pfam" id="PF04828">
    <property type="entry name" value="GFA"/>
    <property type="match status" value="1"/>
</dbReference>